<evidence type="ECO:0000256" key="9">
    <source>
        <dbReference type="ARBA" id="ARBA00022729"/>
    </source>
</evidence>
<evidence type="ECO:0000256" key="2">
    <source>
        <dbReference type="ARBA" id="ARBA00007489"/>
    </source>
</evidence>
<evidence type="ECO:0000256" key="4">
    <source>
        <dbReference type="ARBA" id="ARBA00022449"/>
    </source>
</evidence>
<dbReference type="GO" id="GO:0007154">
    <property type="term" value="P:cell communication"/>
    <property type="evidence" value="ECO:0007669"/>
    <property type="project" value="InterPro"/>
</dbReference>
<dbReference type="GO" id="GO:0005516">
    <property type="term" value="F:calmodulin binding"/>
    <property type="evidence" value="ECO:0007669"/>
    <property type="project" value="UniProtKB-KW"/>
</dbReference>
<dbReference type="GO" id="GO:0042383">
    <property type="term" value="C:sarcolemma"/>
    <property type="evidence" value="ECO:0007669"/>
    <property type="project" value="TreeGrafter"/>
</dbReference>
<dbReference type="GO" id="GO:0098794">
    <property type="term" value="C:postsynapse"/>
    <property type="evidence" value="ECO:0007669"/>
    <property type="project" value="TreeGrafter"/>
</dbReference>
<comment type="catalytic activity">
    <reaction evidence="19">
        <text>Ca(2+)(in) + 3 Na(+)(out) = Ca(2+)(out) + 3 Na(+)(in)</text>
        <dbReference type="Rhea" id="RHEA:69955"/>
        <dbReference type="ChEBI" id="CHEBI:29101"/>
        <dbReference type="ChEBI" id="CHEBI:29108"/>
    </reaction>
</comment>
<comment type="subcellular location">
    <subcellularLocation>
        <location evidence="1">Cell membrane</location>
        <topology evidence="1">Multi-pass membrane protein</topology>
    </subcellularLocation>
</comment>
<dbReference type="SMART" id="SM00237">
    <property type="entry name" value="Calx_beta"/>
    <property type="match status" value="2"/>
</dbReference>
<dbReference type="InterPro" id="IPR038081">
    <property type="entry name" value="CalX-like_sf"/>
</dbReference>
<feature type="transmembrane region" description="Helical" evidence="20">
    <location>
        <begin position="509"/>
        <end position="528"/>
    </location>
</feature>
<dbReference type="GO" id="GO:0098703">
    <property type="term" value="P:calcium ion import across plasma membrane"/>
    <property type="evidence" value="ECO:0007669"/>
    <property type="project" value="TreeGrafter"/>
</dbReference>
<organism evidence="22">
    <name type="scientific">Schmidtea mediterranea</name>
    <name type="common">Freshwater planarian flatworm</name>
    <dbReference type="NCBI Taxonomy" id="79327"/>
    <lineage>
        <taxon>Eukaryota</taxon>
        <taxon>Metazoa</taxon>
        <taxon>Spiralia</taxon>
        <taxon>Lophotrochozoa</taxon>
        <taxon>Platyhelminthes</taxon>
        <taxon>Rhabditophora</taxon>
        <taxon>Seriata</taxon>
        <taxon>Tricladida</taxon>
        <taxon>Continenticola</taxon>
        <taxon>Geoplanoidea</taxon>
        <taxon>Dugesiidae</taxon>
        <taxon>Schmidtea</taxon>
    </lineage>
</organism>
<dbReference type="Pfam" id="PF03160">
    <property type="entry name" value="Calx-beta"/>
    <property type="match status" value="1"/>
</dbReference>
<keyword evidence="9" id="KW-0732">Signal</keyword>
<dbReference type="EMBL" id="KT163507">
    <property type="protein sequence ID" value="AKN21457.1"/>
    <property type="molecule type" value="mRNA"/>
</dbReference>
<feature type="domain" description="Calx-beta" evidence="21">
    <location>
        <begin position="30"/>
        <end position="131"/>
    </location>
</feature>
<keyword evidence="17" id="KW-0325">Glycoprotein</keyword>
<keyword evidence="3" id="KW-0813">Transport</keyword>
<dbReference type="GO" id="GO:0005432">
    <property type="term" value="F:calcium:sodium antiporter activity"/>
    <property type="evidence" value="ECO:0007669"/>
    <property type="project" value="InterPro"/>
</dbReference>
<gene>
    <name evidence="22" type="primary">slc8a-3</name>
</gene>
<keyword evidence="7 20" id="KW-0812">Transmembrane</keyword>
<keyword evidence="6" id="KW-0109">Calcium transport</keyword>
<evidence type="ECO:0000256" key="18">
    <source>
        <dbReference type="ARBA" id="ARBA00023201"/>
    </source>
</evidence>
<evidence type="ECO:0000256" key="10">
    <source>
        <dbReference type="ARBA" id="ARBA00022737"/>
    </source>
</evidence>
<sequence>MKSLKEAQRVERFIEFRLLAFLPEDFEKILCKSKKDDNIFQQIFFDPGHYTVLENIGTMQVLLKRSGPLIENTFAEVEFYSKDGTASAHEDYIPVMGKLVFLPGQSEATINVTIIDDDVFEEDEHFYIELKNLIVYRVVGEKLKSQEIFPSQLANPSTATIMILDDDHPGVFHFGFSSITVPETIGMLEIKVYRSTGTRGHVKLPFKTVQNTAVGGGQDFEDITGVLDFYNDQTEASISVRIVDDTEYEKNKSFFIELGEPVLVEKLAGRKSSNPLNLIEDFGRRLSFSRRNSKSNQVNLLEVKKTSNNECKPKIKDNNTIEICIRESQELKHVVDQLMRKSHISQILGTSSWKEQFKEVLTVVSGDDVNKSPQAGTYLMHYLSVFWKLLFACVPPTELCGGWLCFWFSILIIGILTAIVGDVASGFGCNVGLTDSVTAITFVALGTSLPDTFASKVAALQDSTADSSVGNVMGSNAVNVYLGIGISWSIAACYHYANGSIFKVESGSLGFSVTLFCIMAFIAIAIMLYRRKPSIGGELGGPKKSKIFTAFLFFSMWFIYILLSSLENYCHIP</sequence>
<dbReference type="PRINTS" id="PR01259">
    <property type="entry name" value="NACAEXCHNGR"/>
</dbReference>
<evidence type="ECO:0000256" key="1">
    <source>
        <dbReference type="ARBA" id="ARBA00004651"/>
    </source>
</evidence>
<keyword evidence="8" id="KW-0479">Metal-binding</keyword>
<protein>
    <submittedName>
        <fullName evidence="22">Slc8a-3</fullName>
    </submittedName>
</protein>
<dbReference type="PANTHER" id="PTHR11878">
    <property type="entry name" value="SODIUM/CALCIUM EXCHANGER"/>
    <property type="match status" value="1"/>
</dbReference>
<evidence type="ECO:0000256" key="13">
    <source>
        <dbReference type="ARBA" id="ARBA00022989"/>
    </source>
</evidence>
<evidence type="ECO:0000256" key="7">
    <source>
        <dbReference type="ARBA" id="ARBA00022692"/>
    </source>
</evidence>
<dbReference type="InterPro" id="IPR003644">
    <property type="entry name" value="Calx_beta"/>
</dbReference>
<keyword evidence="15" id="KW-0406">Ion transport</keyword>
<feature type="transmembrane region" description="Helical" evidence="20">
    <location>
        <begin position="401"/>
        <end position="420"/>
    </location>
</feature>
<dbReference type="AlphaFoldDB" id="A0A0H3YF68"/>
<evidence type="ECO:0000256" key="3">
    <source>
        <dbReference type="ARBA" id="ARBA00022448"/>
    </source>
</evidence>
<evidence type="ECO:0000256" key="6">
    <source>
        <dbReference type="ARBA" id="ARBA00022568"/>
    </source>
</evidence>
<evidence type="ECO:0000256" key="5">
    <source>
        <dbReference type="ARBA" id="ARBA00022475"/>
    </source>
</evidence>
<evidence type="ECO:0000256" key="11">
    <source>
        <dbReference type="ARBA" id="ARBA00022837"/>
    </source>
</evidence>
<evidence type="ECO:0000256" key="15">
    <source>
        <dbReference type="ARBA" id="ARBA00023065"/>
    </source>
</evidence>
<dbReference type="GO" id="GO:0030424">
    <property type="term" value="C:axon"/>
    <property type="evidence" value="ECO:0007669"/>
    <property type="project" value="TreeGrafter"/>
</dbReference>
<evidence type="ECO:0000256" key="12">
    <source>
        <dbReference type="ARBA" id="ARBA00022860"/>
    </source>
</evidence>
<name>A0A0H3YF68_SCHMD</name>
<dbReference type="PANTHER" id="PTHR11878:SF65">
    <property type="entry name" value="NA_CA-EXCHANGE PROTEIN, ISOFORM G"/>
    <property type="match status" value="1"/>
</dbReference>
<dbReference type="Gene3D" id="1.20.1420.30">
    <property type="entry name" value="NCX, central ion-binding region"/>
    <property type="match status" value="1"/>
</dbReference>
<dbReference type="NCBIfam" id="TIGR00845">
    <property type="entry name" value="caca"/>
    <property type="match status" value="1"/>
</dbReference>
<dbReference type="Pfam" id="PF01699">
    <property type="entry name" value="Na_Ca_ex"/>
    <property type="match status" value="1"/>
</dbReference>
<feature type="domain" description="Calx-beta" evidence="21">
    <location>
        <begin position="159"/>
        <end position="259"/>
    </location>
</feature>
<feature type="transmembrane region" description="Helical" evidence="20">
    <location>
        <begin position="548"/>
        <end position="566"/>
    </location>
</feature>
<dbReference type="InterPro" id="IPR051171">
    <property type="entry name" value="CaCA"/>
</dbReference>
<dbReference type="InterPro" id="IPR044880">
    <property type="entry name" value="NCX_ion-bd_dom_sf"/>
</dbReference>
<dbReference type="GO" id="GO:0046872">
    <property type="term" value="F:metal ion binding"/>
    <property type="evidence" value="ECO:0007669"/>
    <property type="project" value="UniProtKB-KW"/>
</dbReference>
<accession>A0A0H3YF68</accession>
<evidence type="ECO:0000256" key="17">
    <source>
        <dbReference type="ARBA" id="ARBA00023180"/>
    </source>
</evidence>
<keyword evidence="18" id="KW-0739">Sodium transport</keyword>
<evidence type="ECO:0000256" key="16">
    <source>
        <dbReference type="ARBA" id="ARBA00023136"/>
    </source>
</evidence>
<evidence type="ECO:0000256" key="20">
    <source>
        <dbReference type="SAM" id="Phobius"/>
    </source>
</evidence>
<reference evidence="22" key="1">
    <citation type="journal article" date="2015" name="Elife">
        <title>Stem cells and fluid flow drive cyst formation in an invertebrate excretory organ.</title>
        <authorList>
            <person name="Thi-Kim Vu H."/>
            <person name="Rink J.C."/>
            <person name="McKinney S.A."/>
            <person name="McClain M."/>
            <person name="Lakshmanaperumal N."/>
            <person name="Alexander R."/>
            <person name="Sanchez Alvarado A."/>
        </authorList>
    </citation>
    <scope>NUCLEOTIDE SEQUENCE</scope>
</reference>
<evidence type="ECO:0000256" key="19">
    <source>
        <dbReference type="ARBA" id="ARBA00033667"/>
    </source>
</evidence>
<evidence type="ECO:0000259" key="21">
    <source>
        <dbReference type="SMART" id="SM00237"/>
    </source>
</evidence>
<feature type="transmembrane region" description="Helical" evidence="20">
    <location>
        <begin position="478"/>
        <end position="497"/>
    </location>
</feature>
<dbReference type="InterPro" id="IPR004836">
    <property type="entry name" value="Na_Ca_Ex"/>
</dbReference>
<dbReference type="SUPFAM" id="SSF141072">
    <property type="entry name" value="CalX-like"/>
    <property type="match status" value="2"/>
</dbReference>
<keyword evidence="10" id="KW-0677">Repeat</keyword>
<evidence type="ECO:0000313" key="22">
    <source>
        <dbReference type="EMBL" id="AKN21457.1"/>
    </source>
</evidence>
<proteinExistence type="evidence at transcript level"/>
<keyword evidence="5" id="KW-1003">Cell membrane</keyword>
<comment type="similarity">
    <text evidence="2">Belongs to the Ca(2+):cation antiporter (CaCA) (TC 2.A.19) family. SLC8 subfamily.</text>
</comment>
<keyword evidence="4" id="KW-0050">Antiport</keyword>
<keyword evidence="12" id="KW-0112">Calmodulin-binding</keyword>
<feature type="non-terminal residue" evidence="22">
    <location>
        <position position="573"/>
    </location>
</feature>
<dbReference type="InterPro" id="IPR004837">
    <property type="entry name" value="NaCa_Exmemb"/>
</dbReference>
<keyword evidence="14" id="KW-0915">Sodium</keyword>
<dbReference type="Gene3D" id="2.60.40.2030">
    <property type="match status" value="2"/>
</dbReference>
<keyword evidence="13 20" id="KW-1133">Transmembrane helix</keyword>
<keyword evidence="11" id="KW-0106">Calcium</keyword>
<evidence type="ECO:0000256" key="14">
    <source>
        <dbReference type="ARBA" id="ARBA00023053"/>
    </source>
</evidence>
<keyword evidence="16 20" id="KW-0472">Membrane</keyword>
<evidence type="ECO:0000256" key="8">
    <source>
        <dbReference type="ARBA" id="ARBA00022723"/>
    </source>
</evidence>